<feature type="region of interest" description="Disordered" evidence="1">
    <location>
        <begin position="1"/>
        <end position="108"/>
    </location>
</feature>
<dbReference type="AlphaFoldDB" id="F2T5C1"/>
<dbReference type="OrthoDB" id="5419542at2759"/>
<protein>
    <submittedName>
        <fullName evidence="3">Uncharacterized protein</fullName>
    </submittedName>
</protein>
<organism evidence="3">
    <name type="scientific">Ajellomyces dermatitidis (strain ATCC 18188 / CBS 674.68)</name>
    <name type="common">Blastomyces dermatitidis</name>
    <dbReference type="NCBI Taxonomy" id="653446"/>
    <lineage>
        <taxon>Eukaryota</taxon>
        <taxon>Fungi</taxon>
        <taxon>Dikarya</taxon>
        <taxon>Ascomycota</taxon>
        <taxon>Pezizomycotina</taxon>
        <taxon>Eurotiomycetes</taxon>
        <taxon>Eurotiomycetidae</taxon>
        <taxon>Onygenales</taxon>
        <taxon>Ajellomycetaceae</taxon>
        <taxon>Blastomyces</taxon>
    </lineage>
</organism>
<dbReference type="Proteomes" id="UP000007802">
    <property type="component" value="Unassembled WGS sequence"/>
</dbReference>
<proteinExistence type="predicted"/>
<dbReference type="EMBL" id="GG749409">
    <property type="protein sequence ID" value="EGE78346.2"/>
    <property type="molecule type" value="Genomic_DNA"/>
</dbReference>
<keyword evidence="2" id="KW-0812">Transmembrane</keyword>
<feature type="region of interest" description="Disordered" evidence="1">
    <location>
        <begin position="256"/>
        <end position="281"/>
    </location>
</feature>
<feature type="compositionally biased region" description="Low complexity" evidence="1">
    <location>
        <begin position="20"/>
        <end position="72"/>
    </location>
</feature>
<accession>F2T5C1</accession>
<feature type="compositionally biased region" description="Basic residues" evidence="1">
    <location>
        <begin position="200"/>
        <end position="211"/>
    </location>
</feature>
<evidence type="ECO:0000313" key="3">
    <source>
        <dbReference type="EMBL" id="EGE78346.2"/>
    </source>
</evidence>
<reference evidence="3" key="1">
    <citation type="submission" date="2010-03" db="EMBL/GenBank/DDBJ databases">
        <title>Annotation of Blastomyces dermatitidis strain ATCC 18188.</title>
        <authorList>
            <consortium name="The Broad Institute Genome Sequencing Platform"/>
            <consortium name="Broad Institute Genome Sequencing Center for Infectious Disease."/>
            <person name="Cuomo C."/>
            <person name="Klein B."/>
            <person name="Sullivan T."/>
            <person name="Heitman J."/>
            <person name="Young S."/>
            <person name="Zeng Q."/>
            <person name="Gargeya S."/>
            <person name="Alvarado L."/>
            <person name="Berlin A.M."/>
            <person name="Chapman S.B."/>
            <person name="Chen Z."/>
            <person name="Freedman E."/>
            <person name="Gellesch M."/>
            <person name="Goldberg J."/>
            <person name="Griggs A."/>
            <person name="Gujja S."/>
            <person name="Heilman E."/>
            <person name="Heiman D."/>
            <person name="Howarth C."/>
            <person name="Mehta T."/>
            <person name="Neiman D."/>
            <person name="Pearson M."/>
            <person name="Roberts A."/>
            <person name="Saif S."/>
            <person name="Shea T."/>
            <person name="Shenoy N."/>
            <person name="Sisk P."/>
            <person name="Stolte C."/>
            <person name="Sykes S."/>
            <person name="White J."/>
            <person name="Yandava C."/>
            <person name="Haas B."/>
            <person name="Nusbaum C."/>
            <person name="Birren B."/>
        </authorList>
    </citation>
    <scope>NUCLEOTIDE SEQUENCE [LARGE SCALE GENOMIC DNA]</scope>
    <source>
        <strain evidence="3">ATCC 18188</strain>
    </source>
</reference>
<keyword evidence="2" id="KW-0472">Membrane</keyword>
<gene>
    <name evidence="3" type="ORF">BDDG_01283</name>
</gene>
<feature type="compositionally biased region" description="Low complexity" evidence="1">
    <location>
        <begin position="161"/>
        <end position="176"/>
    </location>
</feature>
<dbReference type="HOGENOM" id="CLU_571034_0_0_1"/>
<sequence>MASANQGHQSTTAGIETMNTTSNPSATAESSPASVAASFSASASASVASAAPPLSTQPTQGSSSPSSAQAPGPILPPSINNNDKHPSASHSRRRLHPQPHPPRIHTQFPYYNPFSLLDDSLLPRKQRYRHRHSLRHRDQSLLPTHSHSRSLPHFQLQLHLPHQQQQLQQQQQQQPQRLDPSLLDGDPNRSKPVVSSKQQKEKRRYRHKRHASRDGQLPRTVRDHASMSLRPGKYVNRDKGSRINGVGELSVAHTVAAGQRSEASGLEASDSGSGTTEERLPFGRRRENVTMAEVRRERMWRIKEEESNRTTLSDLSTLSTNITRRLDTTYYALLEKISNLHSAIYSFHTLSTAASSLHSDFTRETDNLSRDTTAQIDEFHTAFTAQIQRIEALEGRMRAGAEKAAALNRRMEIVRGKIEAWDRREGEWQRRVTTRLRIFWAVVGTAVVVLVAALAVQQLRPVEGLAGLAGTGIGVGDLGEGEGVIGKNVSTGNSTCGVVGQGLRDVEDVWVSKSFETNGGIRREDDTCPRNSVQK</sequence>
<feature type="compositionally biased region" description="Polar residues" evidence="1">
    <location>
        <begin position="1"/>
        <end position="19"/>
    </location>
</feature>
<keyword evidence="2" id="KW-1133">Transmembrane helix</keyword>
<feature type="transmembrane region" description="Helical" evidence="2">
    <location>
        <begin position="438"/>
        <end position="456"/>
    </location>
</feature>
<evidence type="ECO:0000256" key="1">
    <source>
        <dbReference type="SAM" id="MobiDB-lite"/>
    </source>
</evidence>
<name>F2T5C1_AJEDA</name>
<evidence type="ECO:0000256" key="2">
    <source>
        <dbReference type="SAM" id="Phobius"/>
    </source>
</evidence>
<feature type="region of interest" description="Disordered" evidence="1">
    <location>
        <begin position="161"/>
        <end position="241"/>
    </location>
</feature>